<proteinExistence type="predicted"/>
<accession>A0A0W8G2D0</accession>
<gene>
    <name evidence="2" type="ORF">ASZ90_002841</name>
</gene>
<feature type="compositionally biased region" description="Polar residues" evidence="1">
    <location>
        <begin position="1"/>
        <end position="11"/>
    </location>
</feature>
<evidence type="ECO:0000256" key="1">
    <source>
        <dbReference type="SAM" id="MobiDB-lite"/>
    </source>
</evidence>
<dbReference type="EMBL" id="LNQE01000342">
    <property type="protein sequence ID" value="KUG27312.1"/>
    <property type="molecule type" value="Genomic_DNA"/>
</dbReference>
<name>A0A0W8G2D0_9ZZZZ</name>
<dbReference type="AlphaFoldDB" id="A0A0W8G2D0"/>
<protein>
    <submittedName>
        <fullName evidence="2">Uncharacterized protein</fullName>
    </submittedName>
</protein>
<organism evidence="2">
    <name type="scientific">hydrocarbon metagenome</name>
    <dbReference type="NCBI Taxonomy" id="938273"/>
    <lineage>
        <taxon>unclassified sequences</taxon>
        <taxon>metagenomes</taxon>
        <taxon>ecological metagenomes</taxon>
    </lineage>
</organism>
<evidence type="ECO:0000313" key="2">
    <source>
        <dbReference type="EMBL" id="KUG27312.1"/>
    </source>
</evidence>
<feature type="region of interest" description="Disordered" evidence="1">
    <location>
        <begin position="1"/>
        <end position="20"/>
    </location>
</feature>
<sequence>MADFSGFQSGGDTAEAAADDEYRAARHRNLPAVVIARMQTA</sequence>
<reference evidence="2" key="1">
    <citation type="journal article" date="2015" name="Proc. Natl. Acad. Sci. U.S.A.">
        <title>Networks of energetic and metabolic interactions define dynamics in microbial communities.</title>
        <authorList>
            <person name="Embree M."/>
            <person name="Liu J.K."/>
            <person name="Al-Bassam M.M."/>
            <person name="Zengler K."/>
        </authorList>
    </citation>
    <scope>NUCLEOTIDE SEQUENCE</scope>
</reference>
<comment type="caution">
    <text evidence="2">The sequence shown here is derived from an EMBL/GenBank/DDBJ whole genome shotgun (WGS) entry which is preliminary data.</text>
</comment>